<dbReference type="AlphaFoldDB" id="A0A0F9D7J8"/>
<dbReference type="EMBL" id="LAZR01030124">
    <property type="protein sequence ID" value="KKL57559.1"/>
    <property type="molecule type" value="Genomic_DNA"/>
</dbReference>
<comment type="caution">
    <text evidence="1">The sequence shown here is derived from an EMBL/GenBank/DDBJ whole genome shotgun (WGS) entry which is preliminary data.</text>
</comment>
<name>A0A0F9D7J8_9ZZZZ</name>
<dbReference type="InterPro" id="IPR029063">
    <property type="entry name" value="SAM-dependent_MTases_sf"/>
</dbReference>
<proteinExistence type="predicted"/>
<dbReference type="Gene3D" id="3.40.50.150">
    <property type="entry name" value="Vaccinia Virus protein VP39"/>
    <property type="match status" value="1"/>
</dbReference>
<reference evidence="1" key="1">
    <citation type="journal article" date="2015" name="Nature">
        <title>Complex archaea that bridge the gap between prokaryotes and eukaryotes.</title>
        <authorList>
            <person name="Spang A."/>
            <person name="Saw J.H."/>
            <person name="Jorgensen S.L."/>
            <person name="Zaremba-Niedzwiedzka K."/>
            <person name="Martijn J."/>
            <person name="Lind A.E."/>
            <person name="van Eijk R."/>
            <person name="Schleper C."/>
            <person name="Guy L."/>
            <person name="Ettema T.J."/>
        </authorList>
    </citation>
    <scope>NUCLEOTIDE SEQUENCE</scope>
</reference>
<protein>
    <recommendedName>
        <fullName evidence="2">PABS domain-containing protein</fullName>
    </recommendedName>
</protein>
<evidence type="ECO:0000313" key="1">
    <source>
        <dbReference type="EMBL" id="KKL57559.1"/>
    </source>
</evidence>
<accession>A0A0F9D7J8</accession>
<gene>
    <name evidence="1" type="ORF">LCGC14_2234190</name>
</gene>
<dbReference type="SUPFAM" id="SSF53335">
    <property type="entry name" value="S-adenosyl-L-methionine-dependent methyltransferases"/>
    <property type="match status" value="1"/>
</dbReference>
<organism evidence="1">
    <name type="scientific">marine sediment metagenome</name>
    <dbReference type="NCBI Taxonomy" id="412755"/>
    <lineage>
        <taxon>unclassified sequences</taxon>
        <taxon>metagenomes</taxon>
        <taxon>ecological metagenomes</taxon>
    </lineage>
</organism>
<sequence length="200" mass="23405">MNYQCDIPECESENWRVERFTITEKDASFYNLRLMINFQGHRRVEPGIYTRLRYKGDYDPVMSDTPAEFNDHVEFINRAEGDILINGLGLGLVLDACLSKTSKLPMRTVEHATVIEIDQELIDLVGPYYLAKYPGQIIIICADALEYKPERNVRFGAVWHDIWPLICADNLADMKRLHRKYGRRTKFQGSWCRAECERYM</sequence>
<evidence type="ECO:0008006" key="2">
    <source>
        <dbReference type="Google" id="ProtNLM"/>
    </source>
</evidence>